<gene>
    <name evidence="3" type="ORF">GCM10008983_15160</name>
</gene>
<dbReference type="Pfam" id="PF01541">
    <property type="entry name" value="GIY-YIG"/>
    <property type="match status" value="1"/>
</dbReference>
<dbReference type="InterPro" id="IPR000305">
    <property type="entry name" value="GIY-YIG_endonuc"/>
</dbReference>
<dbReference type="RefSeq" id="WP_343752198.1">
    <property type="nucleotide sequence ID" value="NZ_BAAADM010000039.1"/>
</dbReference>
<dbReference type="PANTHER" id="PTHR34477">
    <property type="entry name" value="UPF0213 PROTEIN YHBQ"/>
    <property type="match status" value="1"/>
</dbReference>
<comment type="similarity">
    <text evidence="1">Belongs to the UPF0213 family.</text>
</comment>
<keyword evidence="4" id="KW-1185">Reference proteome</keyword>
<reference evidence="3 4" key="1">
    <citation type="journal article" date="2019" name="Int. J. Syst. Evol. Microbiol.">
        <title>The Global Catalogue of Microorganisms (GCM) 10K type strain sequencing project: providing services to taxonomists for standard genome sequencing and annotation.</title>
        <authorList>
            <consortium name="The Broad Institute Genomics Platform"/>
            <consortium name="The Broad Institute Genome Sequencing Center for Infectious Disease"/>
            <person name="Wu L."/>
            <person name="Ma J."/>
        </authorList>
    </citation>
    <scope>NUCLEOTIDE SEQUENCE [LARGE SCALE GENOMIC DNA]</scope>
    <source>
        <strain evidence="3 4">JCM 12149</strain>
    </source>
</reference>
<feature type="domain" description="GIY-YIG" evidence="2">
    <location>
        <begin position="4"/>
        <end position="79"/>
    </location>
</feature>
<dbReference type="SUPFAM" id="SSF82771">
    <property type="entry name" value="GIY-YIG endonuclease"/>
    <property type="match status" value="1"/>
</dbReference>
<protein>
    <submittedName>
        <fullName evidence="3">GIY-YIG nuclease family protein</fullName>
    </submittedName>
</protein>
<dbReference type="InterPro" id="IPR050190">
    <property type="entry name" value="UPF0213_domain"/>
</dbReference>
<proteinExistence type="inferred from homology"/>
<dbReference type="InterPro" id="IPR035901">
    <property type="entry name" value="GIY-YIG_endonuc_sf"/>
</dbReference>
<dbReference type="Proteomes" id="UP001501459">
    <property type="component" value="Unassembled WGS sequence"/>
</dbReference>
<dbReference type="Gene3D" id="3.40.1440.10">
    <property type="entry name" value="GIY-YIG endonuclease"/>
    <property type="match status" value="1"/>
</dbReference>
<evidence type="ECO:0000256" key="1">
    <source>
        <dbReference type="ARBA" id="ARBA00007435"/>
    </source>
</evidence>
<dbReference type="PANTHER" id="PTHR34477:SF1">
    <property type="entry name" value="UPF0213 PROTEIN YHBQ"/>
    <property type="match status" value="1"/>
</dbReference>
<sequence length="97" mass="11470">MENNEHIVYILKCGDDTFYTGYTNDLENRVTMHEDGKGAKYTRGRGPFQVVFVEKLATKEEALQREYQVKQLSRKEKVKLIREKLKEVMQYATSEEF</sequence>
<organism evidence="3 4">
    <name type="scientific">Lentibacillus halophilus</name>
    <dbReference type="NCBI Taxonomy" id="295065"/>
    <lineage>
        <taxon>Bacteria</taxon>
        <taxon>Bacillati</taxon>
        <taxon>Bacillota</taxon>
        <taxon>Bacilli</taxon>
        <taxon>Bacillales</taxon>
        <taxon>Bacillaceae</taxon>
        <taxon>Lentibacillus</taxon>
    </lineage>
</organism>
<evidence type="ECO:0000313" key="3">
    <source>
        <dbReference type="EMBL" id="GAA0439228.1"/>
    </source>
</evidence>
<evidence type="ECO:0000259" key="2">
    <source>
        <dbReference type="PROSITE" id="PS50164"/>
    </source>
</evidence>
<accession>A0ABN0Z9E9</accession>
<dbReference type="CDD" id="cd10456">
    <property type="entry name" value="GIY-YIG_UPF0213"/>
    <property type="match status" value="1"/>
</dbReference>
<dbReference type="EMBL" id="BAAADM010000039">
    <property type="protein sequence ID" value="GAA0439228.1"/>
    <property type="molecule type" value="Genomic_DNA"/>
</dbReference>
<evidence type="ECO:0000313" key="4">
    <source>
        <dbReference type="Proteomes" id="UP001501459"/>
    </source>
</evidence>
<comment type="caution">
    <text evidence="3">The sequence shown here is derived from an EMBL/GenBank/DDBJ whole genome shotgun (WGS) entry which is preliminary data.</text>
</comment>
<dbReference type="PROSITE" id="PS50164">
    <property type="entry name" value="GIY_YIG"/>
    <property type="match status" value="1"/>
</dbReference>
<name>A0ABN0Z9E9_9BACI</name>